<dbReference type="PANTHER" id="PTHR47738">
    <property type="entry name" value="PTS SYSTEM FRUCTOSE-LIKE EIIA COMPONENT-RELATED"/>
    <property type="match status" value="1"/>
</dbReference>
<dbReference type="InterPro" id="IPR016152">
    <property type="entry name" value="PTrfase/Anion_transptr"/>
</dbReference>
<dbReference type="RefSeq" id="WP_131276757.1">
    <property type="nucleotide sequence ID" value="NZ_CP031395.1"/>
</dbReference>
<proteinExistence type="predicted"/>
<dbReference type="CDD" id="cd00211">
    <property type="entry name" value="PTS_IIA_fru"/>
    <property type="match status" value="1"/>
</dbReference>
<dbReference type="PROSITE" id="PS51094">
    <property type="entry name" value="PTS_EIIA_TYPE_2"/>
    <property type="match status" value="1"/>
</dbReference>
<accession>A0A4P6UHE1</accession>
<keyword evidence="2" id="KW-0762">Sugar transport</keyword>
<dbReference type="SUPFAM" id="SSF55804">
    <property type="entry name" value="Phoshotransferase/anion transport protein"/>
    <property type="match status" value="1"/>
</dbReference>
<dbReference type="Proteomes" id="UP000292939">
    <property type="component" value="Chromosome"/>
</dbReference>
<dbReference type="InterPro" id="IPR051541">
    <property type="entry name" value="PTS_SugarTrans_NitroReg"/>
</dbReference>
<dbReference type="PANTHER" id="PTHR47738:SF1">
    <property type="entry name" value="NITROGEN REGULATORY PROTEIN"/>
    <property type="match status" value="1"/>
</dbReference>
<dbReference type="AlphaFoldDB" id="A0A4P6UHE1"/>
<dbReference type="PROSITE" id="PS00372">
    <property type="entry name" value="PTS_EIIA_TYPE_2_HIS"/>
    <property type="match status" value="1"/>
</dbReference>
<dbReference type="KEGG" id="hgr:DW355_00180"/>
<name>A0A4P6UHE1_9BURK</name>
<feature type="domain" description="PTS EIIA type-2" evidence="1">
    <location>
        <begin position="6"/>
        <end position="149"/>
    </location>
</feature>
<evidence type="ECO:0000259" key="1">
    <source>
        <dbReference type="PROSITE" id="PS51094"/>
    </source>
</evidence>
<evidence type="ECO:0000313" key="2">
    <source>
        <dbReference type="EMBL" id="QBK03395.1"/>
    </source>
</evidence>
<protein>
    <submittedName>
        <fullName evidence="2">PTS sugar transporter subunit IIA</fullName>
    </submittedName>
</protein>
<dbReference type="Gene3D" id="3.40.930.10">
    <property type="entry name" value="Mannitol-specific EII, Chain A"/>
    <property type="match status" value="1"/>
</dbReference>
<keyword evidence="2" id="KW-0813">Transport</keyword>
<organism evidence="2 3">
    <name type="scientific">Hylemonella gracilis</name>
    <dbReference type="NCBI Taxonomy" id="80880"/>
    <lineage>
        <taxon>Bacteria</taxon>
        <taxon>Pseudomonadati</taxon>
        <taxon>Pseudomonadota</taxon>
        <taxon>Betaproteobacteria</taxon>
        <taxon>Burkholderiales</taxon>
        <taxon>Comamonadaceae</taxon>
        <taxon>Hylemonella</taxon>
    </lineage>
</organism>
<reference evidence="2 3" key="1">
    <citation type="submission" date="2018-07" db="EMBL/GenBank/DDBJ databases">
        <title>Exploring interactions and the metabolic potential of the ultra-small soil bacteria Hylemonella gracilis.</title>
        <authorList>
            <person name="Tyc O."/>
            <person name="Kulkarni P."/>
            <person name="Gawehns F."/>
            <person name="Hundscheid M."/>
            <person name="Zweers H."/>
            <person name="Garbeva P."/>
        </authorList>
    </citation>
    <scope>NUCLEOTIDE SEQUENCE [LARGE SCALE GENOMIC DNA]</scope>
    <source>
        <strain evidence="2 3">NS1</strain>
    </source>
</reference>
<dbReference type="EMBL" id="CP031395">
    <property type="protein sequence ID" value="QBK03395.1"/>
    <property type="molecule type" value="Genomic_DNA"/>
</dbReference>
<dbReference type="Pfam" id="PF00359">
    <property type="entry name" value="PTS_EIIA_2"/>
    <property type="match status" value="1"/>
</dbReference>
<dbReference type="OrthoDB" id="95460at2"/>
<gene>
    <name evidence="2" type="ORF">DW355_00180</name>
</gene>
<dbReference type="GO" id="GO:0030295">
    <property type="term" value="F:protein kinase activator activity"/>
    <property type="evidence" value="ECO:0007669"/>
    <property type="project" value="TreeGrafter"/>
</dbReference>
<dbReference type="InterPro" id="IPR002178">
    <property type="entry name" value="PTS_EIIA_type-2_dom"/>
</dbReference>
<sequence length="153" mass="16642">MNPLGDCLQTGDILLGLRTQTKLNLLMEISRHVERMHGLPAENVASALLRRERAGSTAIGEGVAIPHARVKDLDRILALYIRPASPLAFDAPDGQPVSDVLVLLVPSPAAQMHLDMLAQAASLFSHRAFRGALQRSETPWQIKQCFDDRGACA</sequence>
<evidence type="ECO:0000313" key="3">
    <source>
        <dbReference type="Proteomes" id="UP000292939"/>
    </source>
</evidence>